<feature type="transmembrane region" description="Helical" evidence="1">
    <location>
        <begin position="12"/>
        <end position="32"/>
    </location>
</feature>
<dbReference type="RefSeq" id="WP_140962093.1">
    <property type="nucleotide sequence ID" value="NZ_VEVQ02000005.1"/>
</dbReference>
<comment type="caution">
    <text evidence="2">The sequence shown here is derived from an EMBL/GenBank/DDBJ whole genome shotgun (WGS) entry which is preliminary data.</text>
</comment>
<dbReference type="InterPro" id="IPR011990">
    <property type="entry name" value="TPR-like_helical_dom_sf"/>
</dbReference>
<proteinExistence type="predicted"/>
<name>A0ABX0IPX7_9FLAO</name>
<evidence type="ECO:0000313" key="2">
    <source>
        <dbReference type="EMBL" id="NHN25748.1"/>
    </source>
</evidence>
<accession>A0ABX0IPX7</accession>
<sequence>MKNKQSFDKKVIDVIFILLILKLIYSLLSGFYLGTSEFIILIVSTVIFSLLLFYVLKRLANSEFNSTIKNGNGPESNVLLQSSVFNQIEQKYRDLAQEYVKNKEYKKAAHVYMKLLKDNYTASNVLYDGGLYIEAATVNLKYLKNESKAAECFEKGKAYKDALHLYKKLENHEKVGDMYMHMNELEEAQKAYYTVVDTDVGVKQYIKASHVLKDKIKAPEEAQELLLEGWEKNIQNKDCLQAYFQNLKDKNNLEENIQTIYDTKTIETNKESFFQVIKGQFGKNDKVNKTVRSISYEIVSQLMDKKPEIVSELNYLNAQNTSFAKDVMQYKLNRRKK</sequence>
<dbReference type="SUPFAM" id="SSF48452">
    <property type="entry name" value="TPR-like"/>
    <property type="match status" value="1"/>
</dbReference>
<feature type="transmembrane region" description="Helical" evidence="1">
    <location>
        <begin position="38"/>
        <end position="56"/>
    </location>
</feature>
<keyword evidence="1" id="KW-0472">Membrane</keyword>
<organism evidence="2 3">
    <name type="scientific">Flavobacterium jejuense</name>
    <dbReference type="NCBI Taxonomy" id="1544455"/>
    <lineage>
        <taxon>Bacteria</taxon>
        <taxon>Pseudomonadati</taxon>
        <taxon>Bacteroidota</taxon>
        <taxon>Flavobacteriia</taxon>
        <taxon>Flavobacteriales</taxon>
        <taxon>Flavobacteriaceae</taxon>
        <taxon>Flavobacterium</taxon>
    </lineage>
</organism>
<gene>
    <name evidence="2" type="ORF">FIA58_008685</name>
</gene>
<evidence type="ECO:0000313" key="3">
    <source>
        <dbReference type="Proteomes" id="UP000817854"/>
    </source>
</evidence>
<reference evidence="2 3" key="2">
    <citation type="submission" date="2019-05" db="EMBL/GenBank/DDBJ databases">
        <authorList>
            <person name="Lianzixin W."/>
        </authorList>
    </citation>
    <scope>NUCLEOTIDE SEQUENCE [LARGE SCALE GENOMIC DNA]</scope>
    <source>
        <strain evidence="2 3">EC11</strain>
    </source>
</reference>
<evidence type="ECO:0000256" key="1">
    <source>
        <dbReference type="SAM" id="Phobius"/>
    </source>
</evidence>
<keyword evidence="3" id="KW-1185">Reference proteome</keyword>
<reference evidence="3" key="1">
    <citation type="submission" date="2019-05" db="EMBL/GenBank/DDBJ databases">
        <title>Flavobacterium profundi sp. nov., isolated from a deep-sea seamount.</title>
        <authorList>
            <person name="Zhang D.-C."/>
        </authorList>
    </citation>
    <scope>NUCLEOTIDE SEQUENCE [LARGE SCALE GENOMIC DNA]</scope>
    <source>
        <strain evidence="3">EC11</strain>
    </source>
</reference>
<reference evidence="2 3" key="3">
    <citation type="submission" date="2020-02" db="EMBL/GenBank/DDBJ databases">
        <title>Flavobacterium profundi sp. nov., isolated from a deep-sea seamount.</title>
        <authorList>
            <person name="Zhang D.-C."/>
        </authorList>
    </citation>
    <scope>NUCLEOTIDE SEQUENCE [LARGE SCALE GENOMIC DNA]</scope>
    <source>
        <strain evidence="2 3">EC11</strain>
    </source>
</reference>
<keyword evidence="1" id="KW-1133">Transmembrane helix</keyword>
<dbReference type="Proteomes" id="UP000817854">
    <property type="component" value="Unassembled WGS sequence"/>
</dbReference>
<protein>
    <submittedName>
        <fullName evidence="2">Uncharacterized protein</fullName>
    </submittedName>
</protein>
<dbReference type="EMBL" id="VEVQ02000005">
    <property type="protein sequence ID" value="NHN25748.1"/>
    <property type="molecule type" value="Genomic_DNA"/>
</dbReference>
<keyword evidence="1" id="KW-0812">Transmembrane</keyword>